<feature type="domain" description="HTH arsR-type" evidence="4">
    <location>
        <begin position="34"/>
        <end position="130"/>
    </location>
</feature>
<proteinExistence type="predicted"/>
<evidence type="ECO:0000313" key="6">
    <source>
        <dbReference type="Proteomes" id="UP000654345"/>
    </source>
</evidence>
<protein>
    <recommendedName>
        <fullName evidence="4">HTH arsR-type domain-containing protein</fullName>
    </recommendedName>
</protein>
<dbReference type="InterPro" id="IPR011991">
    <property type="entry name" value="ArsR-like_HTH"/>
</dbReference>
<dbReference type="Proteomes" id="UP000654345">
    <property type="component" value="Unassembled WGS sequence"/>
</dbReference>
<gene>
    <name evidence="5" type="ORF">KSB_44990</name>
</gene>
<organism evidence="5 6">
    <name type="scientific">Ktedonobacter robiniae</name>
    <dbReference type="NCBI Taxonomy" id="2778365"/>
    <lineage>
        <taxon>Bacteria</taxon>
        <taxon>Bacillati</taxon>
        <taxon>Chloroflexota</taxon>
        <taxon>Ktedonobacteria</taxon>
        <taxon>Ktedonobacterales</taxon>
        <taxon>Ktedonobacteraceae</taxon>
        <taxon>Ktedonobacter</taxon>
    </lineage>
</organism>
<evidence type="ECO:0000256" key="2">
    <source>
        <dbReference type="ARBA" id="ARBA00023125"/>
    </source>
</evidence>
<evidence type="ECO:0000256" key="3">
    <source>
        <dbReference type="ARBA" id="ARBA00023163"/>
    </source>
</evidence>
<dbReference type="InterPro" id="IPR036388">
    <property type="entry name" value="WH-like_DNA-bd_sf"/>
</dbReference>
<dbReference type="Gene3D" id="1.10.10.10">
    <property type="entry name" value="Winged helix-like DNA-binding domain superfamily/Winged helix DNA-binding domain"/>
    <property type="match status" value="1"/>
</dbReference>
<accession>A0ABQ3UT67</accession>
<dbReference type="InterPro" id="IPR051081">
    <property type="entry name" value="HTH_MetalResp_TranReg"/>
</dbReference>
<keyword evidence="2" id="KW-0238">DNA-binding</keyword>
<dbReference type="SMART" id="SM00418">
    <property type="entry name" value="HTH_ARSR"/>
    <property type="match status" value="1"/>
</dbReference>
<evidence type="ECO:0000259" key="4">
    <source>
        <dbReference type="PROSITE" id="PS50987"/>
    </source>
</evidence>
<comment type="caution">
    <text evidence="5">The sequence shown here is derived from an EMBL/GenBank/DDBJ whole genome shotgun (WGS) entry which is preliminary data.</text>
</comment>
<dbReference type="PANTHER" id="PTHR33154:SF33">
    <property type="entry name" value="TRANSCRIPTIONAL REPRESSOR SDPR"/>
    <property type="match status" value="1"/>
</dbReference>
<dbReference type="PRINTS" id="PR00778">
    <property type="entry name" value="HTHARSR"/>
</dbReference>
<keyword evidence="3" id="KW-0804">Transcription</keyword>
<evidence type="ECO:0000313" key="5">
    <source>
        <dbReference type="EMBL" id="GHO56024.1"/>
    </source>
</evidence>
<dbReference type="InterPro" id="IPR036390">
    <property type="entry name" value="WH_DNA-bd_sf"/>
</dbReference>
<dbReference type="InterPro" id="IPR001845">
    <property type="entry name" value="HTH_ArsR_DNA-bd_dom"/>
</dbReference>
<dbReference type="SUPFAM" id="SSF46785">
    <property type="entry name" value="Winged helix' DNA-binding domain"/>
    <property type="match status" value="1"/>
</dbReference>
<dbReference type="CDD" id="cd00090">
    <property type="entry name" value="HTH_ARSR"/>
    <property type="match status" value="1"/>
</dbReference>
<dbReference type="PROSITE" id="PS50987">
    <property type="entry name" value="HTH_ARSR_2"/>
    <property type="match status" value="1"/>
</dbReference>
<reference evidence="5 6" key="1">
    <citation type="journal article" date="2021" name="Int. J. Syst. Evol. Microbiol.">
        <title>Reticulibacter mediterranei gen. nov., sp. nov., within the new family Reticulibacteraceae fam. nov., and Ktedonospora formicarum gen. nov., sp. nov., Ktedonobacter robiniae sp. nov., Dictyobacter formicarum sp. nov. and Dictyobacter arantiisoli sp. nov., belonging to the class Ktedonobacteria.</title>
        <authorList>
            <person name="Yabe S."/>
            <person name="Zheng Y."/>
            <person name="Wang C.M."/>
            <person name="Sakai Y."/>
            <person name="Abe K."/>
            <person name="Yokota A."/>
            <person name="Donadio S."/>
            <person name="Cavaletti L."/>
            <person name="Monciardini P."/>
        </authorList>
    </citation>
    <scope>NUCLEOTIDE SEQUENCE [LARGE SCALE GENOMIC DNA]</scope>
    <source>
        <strain evidence="5 6">SOSP1-30</strain>
    </source>
</reference>
<name>A0ABQ3UT67_9CHLR</name>
<keyword evidence="1" id="KW-0805">Transcription regulation</keyword>
<dbReference type="EMBL" id="BNJG01000002">
    <property type="protein sequence ID" value="GHO56024.1"/>
    <property type="molecule type" value="Genomic_DNA"/>
</dbReference>
<dbReference type="Pfam" id="PF01022">
    <property type="entry name" value="HTH_5"/>
    <property type="match status" value="1"/>
</dbReference>
<sequence>MNTQQQQRSLHLSLMPSVAETASAPSENTDWREAGLEEDAGLVLLLEALASPVRFRLLRLLAQEGGNLCVRELVERIPRSQPVVSHHLRLLLFARLIGVKRLGTHNYYYILPDKLKEIREALSSVEHLLQQRREDQR</sequence>
<dbReference type="RefSeq" id="WP_201372613.1">
    <property type="nucleotide sequence ID" value="NZ_BNJG01000002.1"/>
</dbReference>
<keyword evidence="6" id="KW-1185">Reference proteome</keyword>
<dbReference type="NCBIfam" id="NF033788">
    <property type="entry name" value="HTH_metalloreg"/>
    <property type="match status" value="1"/>
</dbReference>
<evidence type="ECO:0000256" key="1">
    <source>
        <dbReference type="ARBA" id="ARBA00023015"/>
    </source>
</evidence>
<dbReference type="PANTHER" id="PTHR33154">
    <property type="entry name" value="TRANSCRIPTIONAL REGULATOR, ARSR FAMILY"/>
    <property type="match status" value="1"/>
</dbReference>